<dbReference type="InterPro" id="IPR052017">
    <property type="entry name" value="TSUP"/>
</dbReference>
<evidence type="ECO:0000256" key="3">
    <source>
        <dbReference type="ARBA" id="ARBA00022475"/>
    </source>
</evidence>
<keyword evidence="6 7" id="KW-0472">Membrane</keyword>
<organism evidence="8 9">
    <name type="scientific">Candidatus Sysuiplasma superficiale</name>
    <dbReference type="NCBI Taxonomy" id="2823368"/>
    <lineage>
        <taxon>Archaea</taxon>
        <taxon>Methanobacteriati</taxon>
        <taxon>Thermoplasmatota</taxon>
        <taxon>Thermoplasmata</taxon>
        <taxon>Candidatus Sysuiplasmatales</taxon>
        <taxon>Candidatus Sysuiplasmataceae</taxon>
        <taxon>Candidatus Sysuiplasma</taxon>
    </lineage>
</organism>
<evidence type="ECO:0000256" key="6">
    <source>
        <dbReference type="ARBA" id="ARBA00023136"/>
    </source>
</evidence>
<keyword evidence="4 7" id="KW-0812">Transmembrane</keyword>
<feature type="transmembrane region" description="Helical" evidence="7">
    <location>
        <begin position="234"/>
        <end position="254"/>
    </location>
</feature>
<evidence type="ECO:0000313" key="8">
    <source>
        <dbReference type="EMBL" id="MBX8631656.1"/>
    </source>
</evidence>
<sequence>MAPVLLFFLIFFSGIIAGFLGALTGLGGGTILVPILSLYVGVPIAYATGASLISTISTSSGAASAYVKERLTNVKIGIGLEIGTTSGAIMGSLTATYIYAHHLSSIIFVAFGVILLLSIYPTAKKITGDIPSSRKPDWSTRFFGLSGEYYDESLKKTVHYDGSKWWLGLMVMIAAGFVSGLLGIGSGALKVLGMDYAMALPIKVTTTTSNFMIGVTAATSSGIYWADGLLQPFIVAPTAIGVLIGAMFGTRVLVKMRNNRIRLVFLALLAILGVQMILRGLGLF</sequence>
<comment type="similarity">
    <text evidence="7">Belongs to the 4-toluene sulfonate uptake permease (TSUP) (TC 2.A.102) family.</text>
</comment>
<feature type="transmembrane region" description="Helical" evidence="7">
    <location>
        <begin position="78"/>
        <end position="100"/>
    </location>
</feature>
<proteinExistence type="inferred from homology"/>
<feature type="transmembrane region" description="Helical" evidence="7">
    <location>
        <begin position="106"/>
        <end position="123"/>
    </location>
</feature>
<evidence type="ECO:0000256" key="4">
    <source>
        <dbReference type="ARBA" id="ARBA00022692"/>
    </source>
</evidence>
<evidence type="ECO:0000313" key="9">
    <source>
        <dbReference type="Proteomes" id="UP000716004"/>
    </source>
</evidence>
<evidence type="ECO:0000256" key="5">
    <source>
        <dbReference type="ARBA" id="ARBA00022989"/>
    </source>
</evidence>
<dbReference type="EMBL" id="JAGVSJ010000007">
    <property type="protein sequence ID" value="MBX8631656.1"/>
    <property type="molecule type" value="Genomic_DNA"/>
</dbReference>
<keyword evidence="2" id="KW-0813">Transport</keyword>
<evidence type="ECO:0000256" key="1">
    <source>
        <dbReference type="ARBA" id="ARBA00004651"/>
    </source>
</evidence>
<reference evidence="8" key="1">
    <citation type="submission" date="2021-04" db="EMBL/GenBank/DDBJ databases">
        <title>Genomic insights into ecological role and evolution of a novel Thermoplasmata order Candidatus Sysuiplasmatales.</title>
        <authorList>
            <person name="Yuan Y."/>
        </authorList>
    </citation>
    <scope>NUCLEOTIDE SEQUENCE</scope>
    <source>
        <strain evidence="8">YP2-bin.285</strain>
    </source>
</reference>
<dbReference type="GO" id="GO:0005886">
    <property type="term" value="C:plasma membrane"/>
    <property type="evidence" value="ECO:0007669"/>
    <property type="project" value="UniProtKB-SubCell"/>
</dbReference>
<evidence type="ECO:0000256" key="7">
    <source>
        <dbReference type="RuleBase" id="RU363041"/>
    </source>
</evidence>
<protein>
    <recommendedName>
        <fullName evidence="7">Probable membrane transporter protein</fullName>
    </recommendedName>
</protein>
<dbReference type="PANTHER" id="PTHR30269:SF37">
    <property type="entry name" value="MEMBRANE TRANSPORTER PROTEIN"/>
    <property type="match status" value="1"/>
</dbReference>
<feature type="transmembrane region" description="Helical" evidence="7">
    <location>
        <begin position="261"/>
        <end position="278"/>
    </location>
</feature>
<comment type="subcellular location">
    <subcellularLocation>
        <location evidence="1 7">Cell membrane</location>
        <topology evidence="1 7">Multi-pass membrane protein</topology>
    </subcellularLocation>
</comment>
<keyword evidence="5 7" id="KW-1133">Transmembrane helix</keyword>
<feature type="transmembrane region" description="Helical" evidence="7">
    <location>
        <begin position="31"/>
        <end position="57"/>
    </location>
</feature>
<dbReference type="AlphaFoldDB" id="A0A8J7YQ02"/>
<dbReference type="PANTHER" id="PTHR30269">
    <property type="entry name" value="TRANSMEMBRANE PROTEIN YFCA"/>
    <property type="match status" value="1"/>
</dbReference>
<evidence type="ECO:0000256" key="2">
    <source>
        <dbReference type="ARBA" id="ARBA00022448"/>
    </source>
</evidence>
<gene>
    <name evidence="8" type="ORF">J9259_03935</name>
</gene>
<dbReference type="InterPro" id="IPR002781">
    <property type="entry name" value="TM_pro_TauE-like"/>
</dbReference>
<feature type="transmembrane region" description="Helical" evidence="7">
    <location>
        <begin position="165"/>
        <end position="189"/>
    </location>
</feature>
<dbReference type="Pfam" id="PF01925">
    <property type="entry name" value="TauE"/>
    <property type="match status" value="1"/>
</dbReference>
<comment type="caution">
    <text evidence="8">The sequence shown here is derived from an EMBL/GenBank/DDBJ whole genome shotgun (WGS) entry which is preliminary data.</text>
</comment>
<accession>A0A8J7YQ02</accession>
<name>A0A8J7YQ02_9ARCH</name>
<keyword evidence="3 7" id="KW-1003">Cell membrane</keyword>
<dbReference type="Proteomes" id="UP000716004">
    <property type="component" value="Unassembled WGS sequence"/>
</dbReference>